<feature type="transmembrane region" description="Helical" evidence="5">
    <location>
        <begin position="219"/>
        <end position="237"/>
    </location>
</feature>
<dbReference type="GO" id="GO:0016020">
    <property type="term" value="C:membrane"/>
    <property type="evidence" value="ECO:0007669"/>
    <property type="project" value="UniProtKB-SubCell"/>
</dbReference>
<proteinExistence type="predicted"/>
<keyword evidence="4 5" id="KW-0472">Membrane</keyword>
<evidence type="ECO:0000313" key="8">
    <source>
        <dbReference type="EMBL" id="HGQ64908.1"/>
    </source>
</evidence>
<comment type="subcellular location">
    <subcellularLocation>
        <location evidence="1">Membrane</location>
        <topology evidence="1">Multi-pass membrane protein</topology>
    </subcellularLocation>
</comment>
<evidence type="ECO:0000259" key="6">
    <source>
        <dbReference type="Pfam" id="PF01061"/>
    </source>
</evidence>
<sequence>MNIVRKIIGIAYKDITFIKSQWMWLAQSAVISIGWMLMLSSWGGINALKNMVAVYIAVSGWGLGLNLIAQFVGWDKISKEWERMIASPISLGEYFLGVTLAMEPYNLLAIVISTTVAFFIGINIMKTLVAFLVVNTLSTVLGAALSLSIILRIKKPTNISAITNPLQSLTTFLPPVYYLPSVLPPIARDISIGIPTVALVDLAHYIIGIDYYFNPLVSTTSILIWLIAVGILTAKVLKWGLE</sequence>
<dbReference type="PANTHER" id="PTHR43229:SF3">
    <property type="entry name" value="ABC-TYPE MULTIDRUG TRANSPORT SYSTEM, PERMEASE COMPONENT"/>
    <property type="match status" value="1"/>
</dbReference>
<feature type="transmembrane region" description="Helical" evidence="5">
    <location>
        <begin position="94"/>
        <end position="122"/>
    </location>
</feature>
<dbReference type="InterPro" id="IPR051784">
    <property type="entry name" value="Nod_factor_ABC_transporter"/>
</dbReference>
<keyword evidence="2 5" id="KW-0812">Transmembrane</keyword>
<dbReference type="AlphaFoldDB" id="A0A7C4NNG9"/>
<dbReference type="GO" id="GO:0140359">
    <property type="term" value="F:ABC-type transporter activity"/>
    <property type="evidence" value="ECO:0007669"/>
    <property type="project" value="InterPro"/>
</dbReference>
<evidence type="ECO:0000256" key="2">
    <source>
        <dbReference type="ARBA" id="ARBA00022692"/>
    </source>
</evidence>
<feature type="transmembrane region" description="Helical" evidence="5">
    <location>
        <begin position="128"/>
        <end position="151"/>
    </location>
</feature>
<dbReference type="EMBL" id="DTCK01000016">
    <property type="protein sequence ID" value="HGQ35667.1"/>
    <property type="molecule type" value="Genomic_DNA"/>
</dbReference>
<dbReference type="PANTHER" id="PTHR43229">
    <property type="entry name" value="NODULATION PROTEIN J"/>
    <property type="match status" value="1"/>
</dbReference>
<organism evidence="8">
    <name type="scientific">Ignisphaera aggregans</name>
    <dbReference type="NCBI Taxonomy" id="334771"/>
    <lineage>
        <taxon>Archaea</taxon>
        <taxon>Thermoproteota</taxon>
        <taxon>Thermoprotei</taxon>
        <taxon>Desulfurococcales</taxon>
        <taxon>Desulfurococcaceae</taxon>
        <taxon>Ignisphaera</taxon>
    </lineage>
</organism>
<reference evidence="8" key="1">
    <citation type="journal article" date="2020" name="mSystems">
        <title>Genome- and Community-Level Interaction Insights into Carbon Utilization and Element Cycling Functions of Hydrothermarchaeota in Hydrothermal Sediment.</title>
        <authorList>
            <person name="Zhou Z."/>
            <person name="Liu Y."/>
            <person name="Xu W."/>
            <person name="Pan J."/>
            <person name="Luo Z.H."/>
            <person name="Li M."/>
        </authorList>
    </citation>
    <scope>NUCLEOTIDE SEQUENCE [LARGE SCALE GENOMIC DNA]</scope>
    <source>
        <strain evidence="8">SpSt-637</strain>
        <strain evidence="7">SpSt-667</strain>
    </source>
</reference>
<keyword evidence="3 5" id="KW-1133">Transmembrane helix</keyword>
<feature type="transmembrane region" description="Helical" evidence="5">
    <location>
        <begin position="21"/>
        <end position="40"/>
    </location>
</feature>
<evidence type="ECO:0000256" key="4">
    <source>
        <dbReference type="ARBA" id="ARBA00023136"/>
    </source>
</evidence>
<evidence type="ECO:0000256" key="1">
    <source>
        <dbReference type="ARBA" id="ARBA00004141"/>
    </source>
</evidence>
<feature type="transmembrane region" description="Helical" evidence="5">
    <location>
        <begin position="52"/>
        <end position="73"/>
    </location>
</feature>
<evidence type="ECO:0000313" key="7">
    <source>
        <dbReference type="EMBL" id="HGQ35667.1"/>
    </source>
</evidence>
<gene>
    <name evidence="8" type="ORF">ENU08_06670</name>
    <name evidence="7" type="ORF">ENU41_03200</name>
</gene>
<evidence type="ECO:0000256" key="3">
    <source>
        <dbReference type="ARBA" id="ARBA00022989"/>
    </source>
</evidence>
<comment type="caution">
    <text evidence="8">The sequence shown here is derived from an EMBL/GenBank/DDBJ whole genome shotgun (WGS) entry which is preliminary data.</text>
</comment>
<dbReference type="InterPro" id="IPR013525">
    <property type="entry name" value="ABC2_TM"/>
</dbReference>
<evidence type="ECO:0000256" key="5">
    <source>
        <dbReference type="SAM" id="Phobius"/>
    </source>
</evidence>
<dbReference type="Pfam" id="PF01061">
    <property type="entry name" value="ABC2_membrane"/>
    <property type="match status" value="1"/>
</dbReference>
<dbReference type="EMBL" id="DTBD01000058">
    <property type="protein sequence ID" value="HGQ64908.1"/>
    <property type="molecule type" value="Genomic_DNA"/>
</dbReference>
<protein>
    <recommendedName>
        <fullName evidence="6">ABC-2 type transporter transmembrane domain-containing protein</fullName>
    </recommendedName>
</protein>
<name>A0A7C4NNG9_9CREN</name>
<accession>A0A7C4NNG9</accession>
<feature type="domain" description="ABC-2 type transporter transmembrane" evidence="6">
    <location>
        <begin position="45"/>
        <end position="196"/>
    </location>
</feature>